<organism evidence="2 3">
    <name type="scientific">Romanomermis culicivorax</name>
    <name type="common">Nematode worm</name>
    <dbReference type="NCBI Taxonomy" id="13658"/>
    <lineage>
        <taxon>Eukaryota</taxon>
        <taxon>Metazoa</taxon>
        <taxon>Ecdysozoa</taxon>
        <taxon>Nematoda</taxon>
        <taxon>Enoplea</taxon>
        <taxon>Dorylaimia</taxon>
        <taxon>Mermithida</taxon>
        <taxon>Mermithoidea</taxon>
        <taxon>Mermithidae</taxon>
        <taxon>Romanomermis</taxon>
    </lineage>
</organism>
<accession>A0A915JGA3</accession>
<keyword evidence="1" id="KW-1133">Transmembrane helix</keyword>
<name>A0A915JGA3_ROMCU</name>
<proteinExistence type="predicted"/>
<keyword evidence="1" id="KW-0812">Transmembrane</keyword>
<evidence type="ECO:0000313" key="3">
    <source>
        <dbReference type="WBParaSite" id="nRc.2.0.1.t25319-RA"/>
    </source>
</evidence>
<sequence length="83" mass="9257">MPKNRLNIVKTAGKIMREYLSTPPATLRIRSSKDMMRCREAYLSICFLLLRLIIKFNLVNSLSSMSGASPDVVRGSSGMESGF</sequence>
<evidence type="ECO:0000313" key="2">
    <source>
        <dbReference type="Proteomes" id="UP000887565"/>
    </source>
</evidence>
<evidence type="ECO:0000256" key="1">
    <source>
        <dbReference type="SAM" id="Phobius"/>
    </source>
</evidence>
<dbReference type="AlphaFoldDB" id="A0A915JGA3"/>
<keyword evidence="2" id="KW-1185">Reference proteome</keyword>
<dbReference type="Proteomes" id="UP000887565">
    <property type="component" value="Unplaced"/>
</dbReference>
<protein>
    <submittedName>
        <fullName evidence="3">Uncharacterized protein</fullName>
    </submittedName>
</protein>
<reference evidence="3" key="1">
    <citation type="submission" date="2022-11" db="UniProtKB">
        <authorList>
            <consortium name="WormBaseParasite"/>
        </authorList>
    </citation>
    <scope>IDENTIFICATION</scope>
</reference>
<keyword evidence="1" id="KW-0472">Membrane</keyword>
<dbReference type="WBParaSite" id="nRc.2.0.1.t25319-RA">
    <property type="protein sequence ID" value="nRc.2.0.1.t25319-RA"/>
    <property type="gene ID" value="nRc.2.0.1.g25319"/>
</dbReference>
<feature type="transmembrane region" description="Helical" evidence="1">
    <location>
        <begin position="41"/>
        <end position="59"/>
    </location>
</feature>